<sequence length="577" mass="64984">MGTMDSFVPPFGLGKLAIPDNLNINISRTTVFFLLPTALLLTWYITTVTIQYYRLRHIPGPFLNAITPLVLTYHSLKGDITEYTYEIARKYGPLARLQPNMVVYTDPDTFRRICSYKAGYTKGLWFEFSRWDLNSYSCIAMRDNPRRKDRKNRIAPAWASGGLAKMETRVDKTVHSFLDLIERNYISSEPKDKSTAARPYGRPMDFGVRSMMFTLDVATSVTFGKAWGFLESDSDVNEYLSTSEKMLPSFGVLGSLPWLVYVMHAWPINLLMPGPGDRVGFGCLMKFATDQVNKRIEAINSKSDPEKEAPNKKDNVDELDIIRSYLNNGIPYADVVQETITLVVAGTETTAVAFKFALLSLLTTPSAYNKLQSEIDAYYSSHPSASPDDIVPYSAFKATSSNPEDISPASSTNSFSYLLAILRETLRLWPPSAGLFSKQVPDQGDTIHGLYLPPGTEIGQCMLGMGRHPSIFGTDEEDVKSFRPERWSEAAEQDRIDGGNRFEKMASTVELVFSTGKYVCLGKHVALMELGKFFVEVLRRYDISIVDKITPIKVRDPIVWLAKDFNIRFTRRDISTQ</sequence>
<keyword evidence="7" id="KW-1185">Reference proteome</keyword>
<name>A0AAN7BC03_9PEZI</name>
<dbReference type="PRINTS" id="PR00385">
    <property type="entry name" value="P450"/>
</dbReference>
<dbReference type="PANTHER" id="PTHR24305:SF168">
    <property type="entry name" value="P450, PUTATIVE (EUROFUNG)-RELATED"/>
    <property type="match status" value="1"/>
</dbReference>
<evidence type="ECO:0000256" key="5">
    <source>
        <dbReference type="SAM" id="Phobius"/>
    </source>
</evidence>
<proteinExistence type="predicted"/>
<feature type="transmembrane region" description="Helical" evidence="5">
    <location>
        <begin position="31"/>
        <end position="53"/>
    </location>
</feature>
<dbReference type="GO" id="GO:0016705">
    <property type="term" value="F:oxidoreductase activity, acting on paired donors, with incorporation or reduction of molecular oxygen"/>
    <property type="evidence" value="ECO:0007669"/>
    <property type="project" value="InterPro"/>
</dbReference>
<dbReference type="Proteomes" id="UP001301769">
    <property type="component" value="Unassembled WGS sequence"/>
</dbReference>
<reference evidence="6" key="1">
    <citation type="journal article" date="2023" name="Mol. Phylogenet. Evol.">
        <title>Genome-scale phylogeny and comparative genomics of the fungal order Sordariales.</title>
        <authorList>
            <person name="Hensen N."/>
            <person name="Bonometti L."/>
            <person name="Westerberg I."/>
            <person name="Brannstrom I.O."/>
            <person name="Guillou S."/>
            <person name="Cros-Aarteil S."/>
            <person name="Calhoun S."/>
            <person name="Haridas S."/>
            <person name="Kuo A."/>
            <person name="Mondo S."/>
            <person name="Pangilinan J."/>
            <person name="Riley R."/>
            <person name="LaButti K."/>
            <person name="Andreopoulos B."/>
            <person name="Lipzen A."/>
            <person name="Chen C."/>
            <person name="Yan M."/>
            <person name="Daum C."/>
            <person name="Ng V."/>
            <person name="Clum A."/>
            <person name="Steindorff A."/>
            <person name="Ohm R.A."/>
            <person name="Martin F."/>
            <person name="Silar P."/>
            <person name="Natvig D.O."/>
            <person name="Lalanne C."/>
            <person name="Gautier V."/>
            <person name="Ament-Velasquez S.L."/>
            <person name="Kruys A."/>
            <person name="Hutchinson M.I."/>
            <person name="Powell A.J."/>
            <person name="Barry K."/>
            <person name="Miller A.N."/>
            <person name="Grigoriev I.V."/>
            <person name="Debuchy R."/>
            <person name="Gladieux P."/>
            <person name="Hiltunen Thoren M."/>
            <person name="Johannesson H."/>
        </authorList>
    </citation>
    <scope>NUCLEOTIDE SEQUENCE</scope>
    <source>
        <strain evidence="6">PSN293</strain>
    </source>
</reference>
<accession>A0AAN7BC03</accession>
<dbReference type="GO" id="GO:0005506">
    <property type="term" value="F:iron ion binding"/>
    <property type="evidence" value="ECO:0007669"/>
    <property type="project" value="InterPro"/>
</dbReference>
<dbReference type="EMBL" id="MU858080">
    <property type="protein sequence ID" value="KAK4215425.1"/>
    <property type="molecule type" value="Genomic_DNA"/>
</dbReference>
<dbReference type="InterPro" id="IPR002401">
    <property type="entry name" value="Cyt_P450_E_grp-I"/>
</dbReference>
<dbReference type="Pfam" id="PF00067">
    <property type="entry name" value="p450"/>
    <property type="match status" value="1"/>
</dbReference>
<comment type="cofactor">
    <cofactor evidence="4">
        <name>heme</name>
        <dbReference type="ChEBI" id="CHEBI:30413"/>
    </cofactor>
</comment>
<evidence type="ECO:0000256" key="3">
    <source>
        <dbReference type="ARBA" id="ARBA00023004"/>
    </source>
</evidence>
<evidence type="ECO:0000256" key="2">
    <source>
        <dbReference type="ARBA" id="ARBA00022723"/>
    </source>
</evidence>
<evidence type="ECO:0000313" key="6">
    <source>
        <dbReference type="EMBL" id="KAK4215425.1"/>
    </source>
</evidence>
<protein>
    <submittedName>
        <fullName evidence="6">Cytochrome P450</fullName>
    </submittedName>
</protein>
<keyword evidence="3 4" id="KW-0408">Iron</keyword>
<dbReference type="PRINTS" id="PR00463">
    <property type="entry name" value="EP450I"/>
</dbReference>
<comment type="caution">
    <text evidence="6">The sequence shown here is derived from an EMBL/GenBank/DDBJ whole genome shotgun (WGS) entry which is preliminary data.</text>
</comment>
<keyword evidence="2 4" id="KW-0479">Metal-binding</keyword>
<evidence type="ECO:0000256" key="1">
    <source>
        <dbReference type="ARBA" id="ARBA00022617"/>
    </source>
</evidence>
<feature type="binding site" description="axial binding residue" evidence="4">
    <location>
        <position position="520"/>
    </location>
    <ligand>
        <name>heme</name>
        <dbReference type="ChEBI" id="CHEBI:30413"/>
    </ligand>
    <ligandPart>
        <name>Fe</name>
        <dbReference type="ChEBI" id="CHEBI:18248"/>
    </ligandPart>
</feature>
<dbReference type="PANTHER" id="PTHR24305">
    <property type="entry name" value="CYTOCHROME P450"/>
    <property type="match status" value="1"/>
</dbReference>
<dbReference type="GO" id="GO:0020037">
    <property type="term" value="F:heme binding"/>
    <property type="evidence" value="ECO:0007669"/>
    <property type="project" value="InterPro"/>
</dbReference>
<keyword evidence="5" id="KW-0812">Transmembrane</keyword>
<dbReference type="SUPFAM" id="SSF48264">
    <property type="entry name" value="Cytochrome P450"/>
    <property type="match status" value="1"/>
</dbReference>
<dbReference type="Gene3D" id="1.10.630.10">
    <property type="entry name" value="Cytochrome P450"/>
    <property type="match status" value="1"/>
</dbReference>
<evidence type="ECO:0000256" key="4">
    <source>
        <dbReference type="PIRSR" id="PIRSR602401-1"/>
    </source>
</evidence>
<keyword evidence="5" id="KW-0472">Membrane</keyword>
<dbReference type="GO" id="GO:0004497">
    <property type="term" value="F:monooxygenase activity"/>
    <property type="evidence" value="ECO:0007669"/>
    <property type="project" value="InterPro"/>
</dbReference>
<dbReference type="InterPro" id="IPR050121">
    <property type="entry name" value="Cytochrome_P450_monoxygenase"/>
</dbReference>
<reference evidence="6" key="2">
    <citation type="submission" date="2023-05" db="EMBL/GenBank/DDBJ databases">
        <authorList>
            <consortium name="Lawrence Berkeley National Laboratory"/>
            <person name="Steindorff A."/>
            <person name="Hensen N."/>
            <person name="Bonometti L."/>
            <person name="Westerberg I."/>
            <person name="Brannstrom I.O."/>
            <person name="Guillou S."/>
            <person name="Cros-Aarteil S."/>
            <person name="Calhoun S."/>
            <person name="Haridas S."/>
            <person name="Kuo A."/>
            <person name="Mondo S."/>
            <person name="Pangilinan J."/>
            <person name="Riley R."/>
            <person name="Labutti K."/>
            <person name="Andreopoulos B."/>
            <person name="Lipzen A."/>
            <person name="Chen C."/>
            <person name="Yanf M."/>
            <person name="Daum C."/>
            <person name="Ng V."/>
            <person name="Clum A."/>
            <person name="Ohm R."/>
            <person name="Martin F."/>
            <person name="Silar P."/>
            <person name="Natvig D."/>
            <person name="Lalanne C."/>
            <person name="Gautier V."/>
            <person name="Ament-Velasquez S.L."/>
            <person name="Kruys A."/>
            <person name="Hutchinson M.I."/>
            <person name="Powell A.J."/>
            <person name="Barry K."/>
            <person name="Miller A.N."/>
            <person name="Grigoriev I.V."/>
            <person name="Debuchy R."/>
            <person name="Gladieux P."/>
            <person name="Thoren M.H."/>
            <person name="Johannesson H."/>
        </authorList>
    </citation>
    <scope>NUCLEOTIDE SEQUENCE</scope>
    <source>
        <strain evidence="6">PSN293</strain>
    </source>
</reference>
<keyword evidence="1 4" id="KW-0349">Heme</keyword>
<evidence type="ECO:0000313" key="7">
    <source>
        <dbReference type="Proteomes" id="UP001301769"/>
    </source>
</evidence>
<dbReference type="InterPro" id="IPR036396">
    <property type="entry name" value="Cyt_P450_sf"/>
</dbReference>
<keyword evidence="5" id="KW-1133">Transmembrane helix</keyword>
<gene>
    <name evidence="6" type="ORF">QBC37DRAFT_312460</name>
</gene>
<dbReference type="AlphaFoldDB" id="A0AAN7BC03"/>
<dbReference type="InterPro" id="IPR001128">
    <property type="entry name" value="Cyt_P450"/>
</dbReference>
<organism evidence="6 7">
    <name type="scientific">Rhypophila decipiens</name>
    <dbReference type="NCBI Taxonomy" id="261697"/>
    <lineage>
        <taxon>Eukaryota</taxon>
        <taxon>Fungi</taxon>
        <taxon>Dikarya</taxon>
        <taxon>Ascomycota</taxon>
        <taxon>Pezizomycotina</taxon>
        <taxon>Sordariomycetes</taxon>
        <taxon>Sordariomycetidae</taxon>
        <taxon>Sordariales</taxon>
        <taxon>Naviculisporaceae</taxon>
        <taxon>Rhypophila</taxon>
    </lineage>
</organism>